<reference evidence="4 5" key="1">
    <citation type="submission" date="2020-08" db="EMBL/GenBank/DDBJ databases">
        <title>Genomic Encyclopedia of Type Strains, Phase IV (KMG-IV): sequencing the most valuable type-strain genomes for metagenomic binning, comparative biology and taxonomic classification.</title>
        <authorList>
            <person name="Goeker M."/>
        </authorList>
    </citation>
    <scope>NUCLEOTIDE SEQUENCE [LARGE SCALE GENOMIC DNA]</scope>
    <source>
        <strain evidence="4 5">DSM 100211</strain>
    </source>
</reference>
<dbReference type="Pfam" id="PF00884">
    <property type="entry name" value="Sulfatase"/>
    <property type="match status" value="1"/>
</dbReference>
<dbReference type="PANTHER" id="PTHR45953:SF1">
    <property type="entry name" value="IDURONATE 2-SULFATASE"/>
    <property type="match status" value="1"/>
</dbReference>
<evidence type="ECO:0000313" key="4">
    <source>
        <dbReference type="EMBL" id="MBB3976675.1"/>
    </source>
</evidence>
<evidence type="ECO:0000259" key="3">
    <source>
        <dbReference type="Pfam" id="PF00884"/>
    </source>
</evidence>
<dbReference type="RefSeq" id="WP_183802490.1">
    <property type="nucleotide sequence ID" value="NZ_JACIEE010000003.1"/>
</dbReference>
<feature type="domain" description="Sulfatase N-terminal" evidence="3">
    <location>
        <begin position="4"/>
        <end position="336"/>
    </location>
</feature>
<gene>
    <name evidence="4" type="ORF">GGQ64_001864</name>
</gene>
<accession>A0A7W6D4N5</accession>
<dbReference type="GO" id="GO:0046872">
    <property type="term" value="F:metal ion binding"/>
    <property type="evidence" value="ECO:0007669"/>
    <property type="project" value="UniProtKB-KW"/>
</dbReference>
<comment type="caution">
    <text evidence="4">The sequence shown here is derived from an EMBL/GenBank/DDBJ whole genome shotgun (WGS) entry which is preliminary data.</text>
</comment>
<dbReference type="Gene3D" id="3.40.720.10">
    <property type="entry name" value="Alkaline Phosphatase, subunit A"/>
    <property type="match status" value="1"/>
</dbReference>
<dbReference type="Proteomes" id="UP000574761">
    <property type="component" value="Unassembled WGS sequence"/>
</dbReference>
<keyword evidence="5" id="KW-1185">Reference proteome</keyword>
<organism evidence="4 5">
    <name type="scientific">Mycoplana azooxidifex</name>
    <dbReference type="NCBI Taxonomy" id="1636188"/>
    <lineage>
        <taxon>Bacteria</taxon>
        <taxon>Pseudomonadati</taxon>
        <taxon>Pseudomonadota</taxon>
        <taxon>Alphaproteobacteria</taxon>
        <taxon>Hyphomicrobiales</taxon>
        <taxon>Rhizobiaceae</taxon>
        <taxon>Mycoplana</taxon>
    </lineage>
</organism>
<dbReference type="PANTHER" id="PTHR45953">
    <property type="entry name" value="IDURONATE 2-SULFATASE"/>
    <property type="match status" value="1"/>
</dbReference>
<dbReference type="EMBL" id="JACIEE010000003">
    <property type="protein sequence ID" value="MBB3976675.1"/>
    <property type="molecule type" value="Genomic_DNA"/>
</dbReference>
<dbReference type="GO" id="GO:0005737">
    <property type="term" value="C:cytoplasm"/>
    <property type="evidence" value="ECO:0007669"/>
    <property type="project" value="TreeGrafter"/>
</dbReference>
<dbReference type="InterPro" id="IPR017850">
    <property type="entry name" value="Alkaline_phosphatase_core_sf"/>
</dbReference>
<sequence length="506" mass="58021">MKAVFLLFDSLNRHLLGPYGGTAVPTPNFDRLAARSVVFDKHYVGSMPCMPARRDMMTGRLSFLHRSWGPLEPFDNAFPELLHDAGVHSHLVTDHYHYWEDGGATYHNRYTTFEFVRGQEADPWKVDKSKDLVELSEKYHPKQRGGGIKHVFEPYIVNREFITEEEDFPSYKTFAHGLDFLARNHAADNWLLQIETFDPHEPFHAPDSFKEAFRTGWNGPIRDWPTYGRGNDEPGEADELRANYRATLAHCDHLLGKLLDAFDEYDLWKDTALILTTDHGFLLGEHDLWAKNRMTMYQEIANIPLFIHDPRAPRSGRIGDVTQSIDIAPTLLALFGLPPAEEMKGRALVGETHHDAVIFGYFGGAVNITDGVYTYHRYPEDIRTQEIYQYTLMPTHLKTRFTPEELREARLHPPFDWTKDVPLLQIPVQSRSPFYMNYGPGSLIESDTRLYDVVADPRQVRTLDDPETEARLVARLIELMAENDAPPEAYRRLGLMPPEGAQPSSE</sequence>
<dbReference type="AlphaFoldDB" id="A0A7W6D4N5"/>
<dbReference type="CDD" id="cd16148">
    <property type="entry name" value="sulfatase_like"/>
    <property type="match status" value="1"/>
</dbReference>
<keyword evidence="1" id="KW-0479">Metal-binding</keyword>
<protein>
    <submittedName>
        <fullName evidence="4">Arylsulfatase A-like enzyme</fullName>
    </submittedName>
</protein>
<evidence type="ECO:0000256" key="1">
    <source>
        <dbReference type="ARBA" id="ARBA00022723"/>
    </source>
</evidence>
<evidence type="ECO:0000256" key="2">
    <source>
        <dbReference type="ARBA" id="ARBA00022801"/>
    </source>
</evidence>
<keyword evidence="2" id="KW-0378">Hydrolase</keyword>
<evidence type="ECO:0000313" key="5">
    <source>
        <dbReference type="Proteomes" id="UP000574761"/>
    </source>
</evidence>
<name>A0A7W6D4N5_9HYPH</name>
<dbReference type="InterPro" id="IPR000917">
    <property type="entry name" value="Sulfatase_N"/>
</dbReference>
<proteinExistence type="predicted"/>
<dbReference type="GO" id="GO:0004423">
    <property type="term" value="F:iduronate-2-sulfatase activity"/>
    <property type="evidence" value="ECO:0007669"/>
    <property type="project" value="TreeGrafter"/>
</dbReference>
<dbReference type="SUPFAM" id="SSF53649">
    <property type="entry name" value="Alkaline phosphatase-like"/>
    <property type="match status" value="1"/>
</dbReference>